<organism evidence="11 12">
    <name type="scientific">Steinernema hermaphroditum</name>
    <dbReference type="NCBI Taxonomy" id="289476"/>
    <lineage>
        <taxon>Eukaryota</taxon>
        <taxon>Metazoa</taxon>
        <taxon>Ecdysozoa</taxon>
        <taxon>Nematoda</taxon>
        <taxon>Chromadorea</taxon>
        <taxon>Rhabditida</taxon>
        <taxon>Tylenchina</taxon>
        <taxon>Panagrolaimomorpha</taxon>
        <taxon>Strongyloidoidea</taxon>
        <taxon>Steinernematidae</taxon>
        <taxon>Steinernema</taxon>
    </lineage>
</organism>
<keyword evidence="8" id="KW-0732">Signal</keyword>
<feature type="domain" description="Peptidase S9 prolyl oligopeptidase catalytic" evidence="9">
    <location>
        <begin position="503"/>
        <end position="675"/>
    </location>
</feature>
<proteinExistence type="inferred from homology"/>
<dbReference type="SUPFAM" id="SSF53474">
    <property type="entry name" value="alpha/beta-Hydrolases"/>
    <property type="match status" value="1"/>
</dbReference>
<evidence type="ECO:0000256" key="5">
    <source>
        <dbReference type="ARBA" id="ARBA00022801"/>
    </source>
</evidence>
<evidence type="ECO:0000313" key="12">
    <source>
        <dbReference type="Proteomes" id="UP001175271"/>
    </source>
</evidence>
<evidence type="ECO:0000259" key="10">
    <source>
        <dbReference type="Pfam" id="PF02897"/>
    </source>
</evidence>
<keyword evidence="6 7" id="KW-0720">Serine protease</keyword>
<keyword evidence="4 7" id="KW-0645">Protease</keyword>
<feature type="chain" id="PRO_5041388362" description="Prolyl endopeptidase" evidence="8">
    <location>
        <begin position="21"/>
        <end position="753"/>
    </location>
</feature>
<dbReference type="Pfam" id="PF00326">
    <property type="entry name" value="Peptidase_S9"/>
    <property type="match status" value="1"/>
</dbReference>
<evidence type="ECO:0000256" key="3">
    <source>
        <dbReference type="ARBA" id="ARBA00016310"/>
    </source>
</evidence>
<gene>
    <name evidence="11" type="ORF">QR680_018884</name>
</gene>
<evidence type="ECO:0000256" key="6">
    <source>
        <dbReference type="ARBA" id="ARBA00022825"/>
    </source>
</evidence>
<dbReference type="GO" id="GO:0005829">
    <property type="term" value="C:cytosol"/>
    <property type="evidence" value="ECO:0007669"/>
    <property type="project" value="TreeGrafter"/>
</dbReference>
<dbReference type="InterPro" id="IPR029058">
    <property type="entry name" value="AB_hydrolase_fold"/>
</dbReference>
<dbReference type="Pfam" id="PF02897">
    <property type="entry name" value="Peptidase_S9_N"/>
    <property type="match status" value="1"/>
</dbReference>
<reference evidence="11" key="1">
    <citation type="submission" date="2023-06" db="EMBL/GenBank/DDBJ databases">
        <title>Genomic analysis of the entomopathogenic nematode Steinernema hermaphroditum.</title>
        <authorList>
            <person name="Schwarz E.M."/>
            <person name="Heppert J.K."/>
            <person name="Baniya A."/>
            <person name="Schwartz H.T."/>
            <person name="Tan C.-H."/>
            <person name="Antoshechkin I."/>
            <person name="Sternberg P.W."/>
            <person name="Goodrich-Blair H."/>
            <person name="Dillman A.R."/>
        </authorList>
    </citation>
    <scope>NUCLEOTIDE SEQUENCE</scope>
    <source>
        <strain evidence="11">PS9179</strain>
        <tissue evidence="11">Whole animal</tissue>
    </source>
</reference>
<dbReference type="InterPro" id="IPR002470">
    <property type="entry name" value="Peptidase_S9A"/>
</dbReference>
<dbReference type="Proteomes" id="UP001175271">
    <property type="component" value="Unassembled WGS sequence"/>
</dbReference>
<protein>
    <recommendedName>
        <fullName evidence="3 7">Prolyl endopeptidase</fullName>
        <ecNumber evidence="7">3.4.21.-</ecNumber>
    </recommendedName>
</protein>
<dbReference type="GO" id="GO:0070012">
    <property type="term" value="F:oligopeptidase activity"/>
    <property type="evidence" value="ECO:0007669"/>
    <property type="project" value="TreeGrafter"/>
</dbReference>
<evidence type="ECO:0000259" key="9">
    <source>
        <dbReference type="Pfam" id="PF00326"/>
    </source>
</evidence>
<accession>A0AA39HJB1</accession>
<dbReference type="PROSITE" id="PS00708">
    <property type="entry name" value="PRO_ENDOPEP_SER"/>
    <property type="match status" value="1"/>
</dbReference>
<evidence type="ECO:0000256" key="2">
    <source>
        <dbReference type="ARBA" id="ARBA00005228"/>
    </source>
</evidence>
<dbReference type="SUPFAM" id="SSF50993">
    <property type="entry name" value="Peptidase/esterase 'gauge' domain"/>
    <property type="match status" value="1"/>
</dbReference>
<evidence type="ECO:0000313" key="11">
    <source>
        <dbReference type="EMBL" id="KAK0406911.1"/>
    </source>
</evidence>
<dbReference type="PANTHER" id="PTHR42881:SF2">
    <property type="entry name" value="PROLYL ENDOPEPTIDASE"/>
    <property type="match status" value="1"/>
</dbReference>
<dbReference type="AlphaFoldDB" id="A0AA39HJB1"/>
<dbReference type="InterPro" id="IPR002471">
    <property type="entry name" value="Pept_S9_AS"/>
</dbReference>
<dbReference type="InterPro" id="IPR001375">
    <property type="entry name" value="Peptidase_S9_cat"/>
</dbReference>
<dbReference type="Gene3D" id="2.130.10.120">
    <property type="entry name" value="Prolyl oligopeptidase, N-terminal domain"/>
    <property type="match status" value="1"/>
</dbReference>
<dbReference type="PRINTS" id="PR00862">
    <property type="entry name" value="PROLIGOPTASE"/>
</dbReference>
<dbReference type="EMBL" id="JAUCMV010000004">
    <property type="protein sequence ID" value="KAK0406911.1"/>
    <property type="molecule type" value="Genomic_DNA"/>
</dbReference>
<name>A0AA39HJB1_9BILA</name>
<evidence type="ECO:0000256" key="8">
    <source>
        <dbReference type="SAM" id="SignalP"/>
    </source>
</evidence>
<dbReference type="InterPro" id="IPR051167">
    <property type="entry name" value="Prolyl_oligopep/macrocyclase"/>
</dbReference>
<dbReference type="InterPro" id="IPR023302">
    <property type="entry name" value="Pept_S9A_N"/>
</dbReference>
<dbReference type="Gene3D" id="3.40.50.1820">
    <property type="entry name" value="alpha/beta hydrolase"/>
    <property type="match status" value="1"/>
</dbReference>
<keyword evidence="12" id="KW-1185">Reference proteome</keyword>
<dbReference type="GO" id="GO:0004252">
    <property type="term" value="F:serine-type endopeptidase activity"/>
    <property type="evidence" value="ECO:0007669"/>
    <property type="project" value="UniProtKB-UniRule"/>
</dbReference>
<evidence type="ECO:0000256" key="7">
    <source>
        <dbReference type="RuleBase" id="RU368024"/>
    </source>
</evidence>
<comment type="caution">
    <text evidence="11">The sequence shown here is derived from an EMBL/GenBank/DDBJ whole genome shotgun (WGS) entry which is preliminary data.</text>
</comment>
<dbReference type="PANTHER" id="PTHR42881">
    <property type="entry name" value="PROLYL ENDOPEPTIDASE"/>
    <property type="match status" value="1"/>
</dbReference>
<comment type="catalytic activity">
    <reaction evidence="1">
        <text>Hydrolysis of Pro-|-Xaa &gt;&gt; Ala-|-Xaa in oligopeptides.</text>
        <dbReference type="EC" id="3.4.21.26"/>
    </reaction>
</comment>
<dbReference type="EC" id="3.4.21.-" evidence="7"/>
<evidence type="ECO:0000256" key="1">
    <source>
        <dbReference type="ARBA" id="ARBA00001070"/>
    </source>
</evidence>
<feature type="domain" description="Peptidase S9A N-terminal" evidence="10">
    <location>
        <begin position="182"/>
        <end position="434"/>
    </location>
</feature>
<feature type="signal peptide" evidence="8">
    <location>
        <begin position="1"/>
        <end position="20"/>
    </location>
</feature>
<evidence type="ECO:0000256" key="4">
    <source>
        <dbReference type="ARBA" id="ARBA00022670"/>
    </source>
</evidence>
<dbReference type="GO" id="GO:0006508">
    <property type="term" value="P:proteolysis"/>
    <property type="evidence" value="ECO:0007669"/>
    <property type="project" value="UniProtKB-KW"/>
</dbReference>
<sequence>MRRLCCVLLLFGASLGHIHPDDYPQLYRSGWTEKYFDTTVTNSYHRMDKAISPTLDDYLATLNRKAKEYLRNEKEVKERKVVDDRIFEIYQNASPDVKCPVLGPNGSWFTQVVTMADKSGFLYRHKNVSNYDDTKFMHLDRHDFLEDVSLSFSPDNTHFLAIFALRSEQFALFLFKYNDSTEFLSLGTAIYQDAVYGIPGRDVTWHPDSSGFFHQQHYSSSFYHKPMKNVVFRRISSPEDFVPVYQFPERDQAHAYAVYYKTKAIHGDRLVLTTIFNATEVKYFQADLSGGRVPTHVDFHPINASIGDIADALDGESVYLISVDEAPNRELKRYFFANNSFATVIPERNDLILETFHVVSGGQKLLVRYRNINSVTLMIFDLRSGRLIDTSWSVDYGTVALCPISPHQSDILLIMTTFDTPNSVYRIFLDSPNERPQLVYGRDVYRASVYKHKLVYFTSPDGTQVPMTVIRRTERHDRNQLVLLHGYGGFGIALTVSYRPLTHYLVDYMDAAVAYVHVRGGSDLGNNWHTAARRLKKQNSFDDFTAAAEYLIAENYTVPSRIVAMGASNGGLLVAASAFQRPDLFGVVIPKFGVMDMLRYFRYPNKDGGPGAYWMSEFGLPDTHEEFKNLVAYSPLEQAKRFNFSHQFPATFFVTGQFDQRVYRAHTAKVVAEFYHRAREVGREVQRKPVIAQSYYCGHKCILPRREMVTMLTDQAFFITKTMSWSGSLQQNGSSIASLELIFALICIFITAH</sequence>
<comment type="similarity">
    <text evidence="2 7">Belongs to the peptidase S9A family.</text>
</comment>
<keyword evidence="5 7" id="KW-0378">Hydrolase</keyword>